<dbReference type="InterPro" id="IPR015422">
    <property type="entry name" value="PyrdxlP-dep_Trfase_small"/>
</dbReference>
<protein>
    <recommendedName>
        <fullName evidence="3">Aminotransferase class I/classII domain-containing protein</fullName>
    </recommendedName>
</protein>
<dbReference type="EnsemblMetazoa" id="GAUT012155-RA">
    <property type="protein sequence ID" value="GAUT012155-PA"/>
    <property type="gene ID" value="GAUT012155"/>
</dbReference>
<organism evidence="1 2">
    <name type="scientific">Glossina austeni</name>
    <name type="common">Savannah tsetse fly</name>
    <dbReference type="NCBI Taxonomy" id="7395"/>
    <lineage>
        <taxon>Eukaryota</taxon>
        <taxon>Metazoa</taxon>
        <taxon>Ecdysozoa</taxon>
        <taxon>Arthropoda</taxon>
        <taxon>Hexapoda</taxon>
        <taxon>Insecta</taxon>
        <taxon>Pterygota</taxon>
        <taxon>Neoptera</taxon>
        <taxon>Endopterygota</taxon>
        <taxon>Diptera</taxon>
        <taxon>Brachycera</taxon>
        <taxon>Muscomorpha</taxon>
        <taxon>Hippoboscoidea</taxon>
        <taxon>Glossinidae</taxon>
        <taxon>Glossina</taxon>
    </lineage>
</organism>
<evidence type="ECO:0000313" key="1">
    <source>
        <dbReference type="EnsemblMetazoa" id="GAUT012155-PA"/>
    </source>
</evidence>
<accession>A0A1A9UQK4</accession>
<proteinExistence type="predicted"/>
<dbReference type="VEuPathDB" id="VectorBase:GAUT012155"/>
<dbReference type="Gene3D" id="3.40.640.10">
    <property type="entry name" value="Type I PLP-dependent aspartate aminotransferase-like (Major domain)"/>
    <property type="match status" value="1"/>
</dbReference>
<evidence type="ECO:0000313" key="2">
    <source>
        <dbReference type="Proteomes" id="UP000078200"/>
    </source>
</evidence>
<reference evidence="1" key="1">
    <citation type="submission" date="2020-05" db="UniProtKB">
        <authorList>
            <consortium name="EnsemblMetazoa"/>
        </authorList>
    </citation>
    <scope>IDENTIFICATION</scope>
    <source>
        <strain evidence="1">TTRI</strain>
    </source>
</reference>
<dbReference type="AlphaFoldDB" id="A0A1A9UQK4"/>
<dbReference type="PANTHER" id="PTHR42858">
    <property type="entry name" value="AMINOTRANSFERASE"/>
    <property type="match status" value="1"/>
</dbReference>
<evidence type="ECO:0008006" key="3">
    <source>
        <dbReference type="Google" id="ProtNLM"/>
    </source>
</evidence>
<name>A0A1A9UQK4_GLOAU</name>
<dbReference type="InterPro" id="IPR015421">
    <property type="entry name" value="PyrdxlP-dep_Trfase_major"/>
</dbReference>
<dbReference type="InterPro" id="IPR015424">
    <property type="entry name" value="PyrdxlP-dep_Trfase"/>
</dbReference>
<dbReference type="GO" id="GO:0047536">
    <property type="term" value="F:2-aminoadipate transaminase activity"/>
    <property type="evidence" value="ECO:0007669"/>
    <property type="project" value="TreeGrafter"/>
</dbReference>
<keyword evidence="2" id="KW-1185">Reference proteome</keyword>
<dbReference type="SUPFAM" id="SSF53383">
    <property type="entry name" value="PLP-dependent transferases"/>
    <property type="match status" value="1"/>
</dbReference>
<dbReference type="Gene3D" id="3.90.1150.10">
    <property type="entry name" value="Aspartate Aminotransferase, domain 1"/>
    <property type="match status" value="1"/>
</dbReference>
<dbReference type="PANTHER" id="PTHR42858:SF1">
    <property type="entry name" value="LD15494P"/>
    <property type="match status" value="1"/>
</dbReference>
<sequence>MIDLDVISQFHGLKIMPSLYYTTPTFHNPTGILFSDNVYQILIKLARKYDFLITCDDVDNVLHYQDEKPPIWLFVYDHCNAQKHIRCVHEIYKECMLAANLPKDCKMLQPEGDYFIWIRLPKQCIAAEFLGMCVKEEKIIFIAGPRFTAAQDQDANCFRLAIGIHTKEKIKGVGLRICQPLIRFLNK</sequence>
<dbReference type="STRING" id="7395.A0A1A9UQK4"/>
<dbReference type="Proteomes" id="UP000078200">
    <property type="component" value="Unassembled WGS sequence"/>
</dbReference>